<evidence type="ECO:0000256" key="1">
    <source>
        <dbReference type="ARBA" id="ARBA00007847"/>
    </source>
</evidence>
<evidence type="ECO:0000256" key="2">
    <source>
        <dbReference type="ARBA" id="ARBA00023235"/>
    </source>
</evidence>
<reference evidence="3 4" key="1">
    <citation type="submission" date="2015-09" db="EMBL/GenBank/DDBJ databases">
        <authorList>
            <person name="Jackson K.R."/>
            <person name="Lunt B.L."/>
            <person name="Fisher J.N.B."/>
            <person name="Gardner A.V."/>
            <person name="Bailey M.E."/>
            <person name="Deus L.M."/>
            <person name="Earl A.S."/>
            <person name="Gibby P.D."/>
            <person name="Hartmann K.A."/>
            <person name="Liu J.E."/>
            <person name="Manci A.M."/>
            <person name="Nielsen D.A."/>
            <person name="Solomon M.B."/>
            <person name="Breakwell D.P."/>
            <person name="Burnett S.H."/>
            <person name="Grose J.H."/>
        </authorList>
    </citation>
    <scope>NUCLEOTIDE SEQUENCE [LARGE SCALE GENOMIC DNA]</scope>
    <source>
        <strain evidence="3 4">16</strain>
    </source>
</reference>
<dbReference type="EMBL" id="LJYW01000001">
    <property type="protein sequence ID" value="KPL51091.1"/>
    <property type="molecule type" value="Genomic_DNA"/>
</dbReference>
<dbReference type="PANTHER" id="PTHR21198">
    <property type="entry name" value="GLUTAMATE RACEMASE"/>
    <property type="match status" value="1"/>
</dbReference>
<dbReference type="SUPFAM" id="SSF53681">
    <property type="entry name" value="Aspartate/glutamate racemase"/>
    <property type="match status" value="2"/>
</dbReference>
<evidence type="ECO:0000313" key="3">
    <source>
        <dbReference type="EMBL" id="KPL51091.1"/>
    </source>
</evidence>
<protein>
    <recommendedName>
        <fullName evidence="5">Aspartate racemase</fullName>
    </recommendedName>
</protein>
<dbReference type="InterPro" id="IPR001920">
    <property type="entry name" value="Asp/Glu_race"/>
</dbReference>
<dbReference type="Pfam" id="PF01177">
    <property type="entry name" value="Asp_Glu_race"/>
    <property type="match status" value="1"/>
</dbReference>
<dbReference type="GO" id="GO:0047661">
    <property type="term" value="F:amino-acid racemase activity"/>
    <property type="evidence" value="ECO:0007669"/>
    <property type="project" value="InterPro"/>
</dbReference>
<dbReference type="Gene3D" id="3.40.50.1860">
    <property type="match status" value="2"/>
</dbReference>
<organism evidence="3 4">
    <name type="scientific">Prosthecodimorpha hirschii</name>
    <dbReference type="NCBI Taxonomy" id="665126"/>
    <lineage>
        <taxon>Bacteria</taxon>
        <taxon>Pseudomonadati</taxon>
        <taxon>Pseudomonadota</taxon>
        <taxon>Alphaproteobacteria</taxon>
        <taxon>Hyphomicrobiales</taxon>
        <taxon>Ancalomicrobiaceae</taxon>
        <taxon>Prosthecodimorpha</taxon>
    </lineage>
</organism>
<dbReference type="PANTHER" id="PTHR21198:SF7">
    <property type="entry name" value="ASPARTATE-GLUTAMATE RACEMASE FAMILY"/>
    <property type="match status" value="1"/>
</dbReference>
<dbReference type="OrthoDB" id="9803739at2"/>
<dbReference type="InterPro" id="IPR015942">
    <property type="entry name" value="Asp/Glu/hydantoin_racemase"/>
</dbReference>
<evidence type="ECO:0008006" key="5">
    <source>
        <dbReference type="Google" id="ProtNLM"/>
    </source>
</evidence>
<proteinExistence type="inferred from homology"/>
<accession>A0A0P6VW29</accession>
<dbReference type="InterPro" id="IPR004380">
    <property type="entry name" value="Asp_race"/>
</dbReference>
<gene>
    <name evidence="3" type="ORF">ABB55_01700</name>
</gene>
<name>A0A0P6VW29_9HYPH</name>
<dbReference type="AlphaFoldDB" id="A0A0P6VW29"/>
<dbReference type="NCBIfam" id="TIGR00035">
    <property type="entry name" value="asp_race"/>
    <property type="match status" value="1"/>
</dbReference>
<sequence>MSMPVRPRLGVIGGLGPMASADFYRKIVELTPAREDAEHLPLVLLSLPQIPDRSGAILAETDAPLPALRQAVETLDGLGVEAIAIVCNTAHHWYDELTGSARSTLLHIADCAIAELAVHRVAGPVMILATRGTLQSGFYQRKLAAAGYSVCTAFDIAAQAEVDTVIARVKAGDLVGARTVMSDVVEAAAAAGVKAGLLACTELPLAAEGLASPDMVLIDPTAELARACLRRFGIAV</sequence>
<dbReference type="Proteomes" id="UP000048984">
    <property type="component" value="Unassembled WGS sequence"/>
</dbReference>
<comment type="caution">
    <text evidence="3">The sequence shown here is derived from an EMBL/GenBank/DDBJ whole genome shotgun (WGS) entry which is preliminary data.</text>
</comment>
<keyword evidence="2" id="KW-0413">Isomerase</keyword>
<keyword evidence="4" id="KW-1185">Reference proteome</keyword>
<dbReference type="STRING" id="665126.ABB55_01700"/>
<reference evidence="3 4" key="2">
    <citation type="submission" date="2015-10" db="EMBL/GenBank/DDBJ databases">
        <title>Draft Genome Sequence of Prosthecomicrobium hirschii ATCC 27832.</title>
        <authorList>
            <person name="Daniel J."/>
            <person name="Givan S.A."/>
            <person name="Brun Y.V."/>
            <person name="Brown P.J."/>
        </authorList>
    </citation>
    <scope>NUCLEOTIDE SEQUENCE [LARGE SCALE GENOMIC DNA]</scope>
    <source>
        <strain evidence="3 4">16</strain>
    </source>
</reference>
<comment type="similarity">
    <text evidence="1">Belongs to the aspartate/glutamate racemases family.</text>
</comment>
<evidence type="ECO:0000313" key="4">
    <source>
        <dbReference type="Proteomes" id="UP000048984"/>
    </source>
</evidence>